<dbReference type="Gene3D" id="1.20.120.550">
    <property type="entry name" value="Membrane associated eicosanoid/glutathione metabolism-like domain"/>
    <property type="match status" value="1"/>
</dbReference>
<evidence type="ECO:0000256" key="5">
    <source>
        <dbReference type="SAM" id="Phobius"/>
    </source>
</evidence>
<evidence type="ECO:0000256" key="1">
    <source>
        <dbReference type="ARBA" id="ARBA00004370"/>
    </source>
</evidence>
<dbReference type="Proteomes" id="UP000231516">
    <property type="component" value="Unassembled WGS sequence"/>
</dbReference>
<organism evidence="6 7">
    <name type="scientific">Paramylibacter kogurei</name>
    <dbReference type="NCBI Taxonomy" id="1889778"/>
    <lineage>
        <taxon>Bacteria</taxon>
        <taxon>Pseudomonadati</taxon>
        <taxon>Pseudomonadota</taxon>
        <taxon>Alphaproteobacteria</taxon>
        <taxon>Rhodobacterales</taxon>
        <taxon>Paracoccaceae</taxon>
        <taxon>Paramylibacter</taxon>
    </lineage>
</organism>
<dbReference type="Pfam" id="PF01124">
    <property type="entry name" value="MAPEG"/>
    <property type="match status" value="1"/>
</dbReference>
<comment type="caution">
    <text evidence="6">The sequence shown here is derived from an EMBL/GenBank/DDBJ whole genome shotgun (WGS) entry which is preliminary data.</text>
</comment>
<dbReference type="AlphaFoldDB" id="A0A2G5K4X1"/>
<evidence type="ECO:0000256" key="4">
    <source>
        <dbReference type="ARBA" id="ARBA00023136"/>
    </source>
</evidence>
<dbReference type="PANTHER" id="PTHR35371">
    <property type="entry name" value="INNER MEMBRANE PROTEIN"/>
    <property type="match status" value="1"/>
</dbReference>
<dbReference type="SUPFAM" id="SSF161084">
    <property type="entry name" value="MAPEG domain-like"/>
    <property type="match status" value="1"/>
</dbReference>
<evidence type="ECO:0000256" key="3">
    <source>
        <dbReference type="ARBA" id="ARBA00022989"/>
    </source>
</evidence>
<keyword evidence="4 5" id="KW-0472">Membrane</keyword>
<keyword evidence="2 5" id="KW-0812">Transmembrane</keyword>
<dbReference type="PANTHER" id="PTHR35371:SF1">
    <property type="entry name" value="BLR7753 PROTEIN"/>
    <property type="match status" value="1"/>
</dbReference>
<name>A0A2G5K4X1_9RHOB</name>
<dbReference type="EMBL" id="MDGM01000012">
    <property type="protein sequence ID" value="PIB24149.1"/>
    <property type="molecule type" value="Genomic_DNA"/>
</dbReference>
<sequence>MRASPNDKGIDFTHILDSLSSTQEDTMPELVATYSTALLALGVLTLLMVVQATIAGIVKNVISGQPAGVTVRGNIEHRTFRVVRSHENSVENFSALMAASLLAMIAGASPTWVTYLVVAAVVLRLLHWVFYVMRIGPDAGGPRTIAYVLGLLINLALAIMAIIALM</sequence>
<accession>A0A2G5K4X1</accession>
<protein>
    <recommendedName>
        <fullName evidence="8">MAPEG family protein</fullName>
    </recommendedName>
</protein>
<dbReference type="InterPro" id="IPR001129">
    <property type="entry name" value="Membr-assoc_MAPEG"/>
</dbReference>
<keyword evidence="7" id="KW-1185">Reference proteome</keyword>
<comment type="subcellular location">
    <subcellularLocation>
        <location evidence="1">Membrane</location>
    </subcellularLocation>
</comment>
<feature type="transmembrane region" description="Helical" evidence="5">
    <location>
        <begin position="112"/>
        <end position="133"/>
    </location>
</feature>
<proteinExistence type="predicted"/>
<reference evidence="6 7" key="1">
    <citation type="submission" date="2016-08" db="EMBL/GenBank/DDBJ databases">
        <title>Draft genome of Amylibacter sp. strain 4G11.</title>
        <authorList>
            <person name="Wong S.-K."/>
            <person name="Hamasaki K."/>
            <person name="Yoshizawa S."/>
        </authorList>
    </citation>
    <scope>NUCLEOTIDE SEQUENCE [LARGE SCALE GENOMIC DNA]</scope>
    <source>
        <strain evidence="6 7">4G11</strain>
    </source>
</reference>
<evidence type="ECO:0008006" key="8">
    <source>
        <dbReference type="Google" id="ProtNLM"/>
    </source>
</evidence>
<dbReference type="GO" id="GO:0016020">
    <property type="term" value="C:membrane"/>
    <property type="evidence" value="ECO:0007669"/>
    <property type="project" value="UniProtKB-SubCell"/>
</dbReference>
<dbReference type="InterPro" id="IPR023352">
    <property type="entry name" value="MAPEG-like_dom_sf"/>
</dbReference>
<feature type="transmembrane region" description="Helical" evidence="5">
    <location>
        <begin position="145"/>
        <end position="165"/>
    </location>
</feature>
<evidence type="ECO:0000313" key="7">
    <source>
        <dbReference type="Proteomes" id="UP000231516"/>
    </source>
</evidence>
<evidence type="ECO:0000256" key="2">
    <source>
        <dbReference type="ARBA" id="ARBA00022692"/>
    </source>
</evidence>
<keyword evidence="3 5" id="KW-1133">Transmembrane helix</keyword>
<gene>
    <name evidence="6" type="ORF">BFP76_02640</name>
</gene>
<evidence type="ECO:0000313" key="6">
    <source>
        <dbReference type="EMBL" id="PIB24149.1"/>
    </source>
</evidence>
<feature type="transmembrane region" description="Helical" evidence="5">
    <location>
        <begin position="37"/>
        <end position="58"/>
    </location>
</feature>